<keyword evidence="3" id="KW-0328">Glycosyltransferase</keyword>
<evidence type="ECO:0000259" key="1">
    <source>
        <dbReference type="Pfam" id="PF00534"/>
    </source>
</evidence>
<evidence type="ECO:0000259" key="2">
    <source>
        <dbReference type="Pfam" id="PF13439"/>
    </source>
</evidence>
<feature type="domain" description="Glycosyl transferase family 1" evidence="1">
    <location>
        <begin position="190"/>
        <end position="339"/>
    </location>
</feature>
<sequence length="367" mass="40829">MKVVQILSGLDAGAVEKAALDFAHELVRLGHESIVISNGGELVPRLTLRGSRHIQMSLHRKSLWSLRQVSRLRRLLQELQADVVHVRSRMPAWITWLAWRGMAEGNRPRLVTCVHGQYSEILYSGVMASGERVIAASRGVADYLQARYGKRLRRPPQVIYRGVNTREFDRDAPISGQWQLRLLNDYPQLEGRHWLLMPARLAPDNGQGTFLQLLAVIARQRDDVFGLVVGGADPGMEKYARKLEQQALDLGLSDRVLFLGERRDMRELYASSQITYALPGRPEVVSPVAAEALAMDCPVVTYADGASAEILQQCFTAGLVERGNLEALVQASLQILECPQPVSFNGLSHEDTAAQTLAVYRELCQSA</sequence>
<gene>
    <name evidence="3" type="ORF">ACFQBM_02205</name>
</gene>
<organism evidence="3 4">
    <name type="scientific">Microbulbifer taiwanensis</name>
    <dbReference type="NCBI Taxonomy" id="986746"/>
    <lineage>
        <taxon>Bacteria</taxon>
        <taxon>Pseudomonadati</taxon>
        <taxon>Pseudomonadota</taxon>
        <taxon>Gammaproteobacteria</taxon>
        <taxon>Cellvibrionales</taxon>
        <taxon>Microbulbiferaceae</taxon>
        <taxon>Microbulbifer</taxon>
    </lineage>
</organism>
<dbReference type="InterPro" id="IPR028098">
    <property type="entry name" value="Glyco_trans_4-like_N"/>
</dbReference>
<keyword evidence="4" id="KW-1185">Reference proteome</keyword>
<keyword evidence="3" id="KW-0808">Transferase</keyword>
<dbReference type="Proteomes" id="UP001596425">
    <property type="component" value="Unassembled WGS sequence"/>
</dbReference>
<evidence type="ECO:0000313" key="4">
    <source>
        <dbReference type="Proteomes" id="UP001596425"/>
    </source>
</evidence>
<dbReference type="SUPFAM" id="SSF53756">
    <property type="entry name" value="UDP-Glycosyltransferase/glycogen phosphorylase"/>
    <property type="match status" value="1"/>
</dbReference>
<dbReference type="Pfam" id="PF00534">
    <property type="entry name" value="Glycos_transf_1"/>
    <property type="match status" value="1"/>
</dbReference>
<dbReference type="InterPro" id="IPR001296">
    <property type="entry name" value="Glyco_trans_1"/>
</dbReference>
<proteinExistence type="predicted"/>
<dbReference type="RefSeq" id="WP_193192189.1">
    <property type="nucleotide sequence ID" value="NZ_JACZFR010000026.1"/>
</dbReference>
<reference evidence="4" key="1">
    <citation type="journal article" date="2019" name="Int. J. Syst. Evol. Microbiol.">
        <title>The Global Catalogue of Microorganisms (GCM) 10K type strain sequencing project: providing services to taxonomists for standard genome sequencing and annotation.</title>
        <authorList>
            <consortium name="The Broad Institute Genomics Platform"/>
            <consortium name="The Broad Institute Genome Sequencing Center for Infectious Disease"/>
            <person name="Wu L."/>
            <person name="Ma J."/>
        </authorList>
    </citation>
    <scope>NUCLEOTIDE SEQUENCE [LARGE SCALE GENOMIC DNA]</scope>
    <source>
        <strain evidence="4">CGMCC 1.13718</strain>
    </source>
</reference>
<dbReference type="Pfam" id="PF13439">
    <property type="entry name" value="Glyco_transf_4"/>
    <property type="match status" value="1"/>
</dbReference>
<dbReference type="PANTHER" id="PTHR12526">
    <property type="entry name" value="GLYCOSYLTRANSFERASE"/>
    <property type="match status" value="1"/>
</dbReference>
<dbReference type="Gene3D" id="3.40.50.2000">
    <property type="entry name" value="Glycogen Phosphorylase B"/>
    <property type="match status" value="2"/>
</dbReference>
<evidence type="ECO:0000313" key="3">
    <source>
        <dbReference type="EMBL" id="MFC6632071.1"/>
    </source>
</evidence>
<accession>A0ABW1YH11</accession>
<dbReference type="EMBL" id="JBHSVR010000001">
    <property type="protein sequence ID" value="MFC6632071.1"/>
    <property type="molecule type" value="Genomic_DNA"/>
</dbReference>
<feature type="domain" description="Glycosyltransferase subfamily 4-like N-terminal" evidence="2">
    <location>
        <begin position="15"/>
        <end position="166"/>
    </location>
</feature>
<dbReference type="GO" id="GO:0016757">
    <property type="term" value="F:glycosyltransferase activity"/>
    <property type="evidence" value="ECO:0007669"/>
    <property type="project" value="UniProtKB-KW"/>
</dbReference>
<name>A0ABW1YH11_9GAMM</name>
<comment type="caution">
    <text evidence="3">The sequence shown here is derived from an EMBL/GenBank/DDBJ whole genome shotgun (WGS) entry which is preliminary data.</text>
</comment>
<dbReference type="EC" id="2.4.-.-" evidence="3"/>
<dbReference type="PANTHER" id="PTHR12526:SF638">
    <property type="entry name" value="SPORE COAT PROTEIN SA"/>
    <property type="match status" value="1"/>
</dbReference>
<protein>
    <submittedName>
        <fullName evidence="3">Glycosyltransferase</fullName>
        <ecNumber evidence="3">2.4.-.-</ecNumber>
    </submittedName>
</protein>